<dbReference type="Proteomes" id="UP000838672">
    <property type="component" value="Unassembled WGS sequence"/>
</dbReference>
<feature type="signal peptide" evidence="1">
    <location>
        <begin position="1"/>
        <end position="18"/>
    </location>
</feature>
<dbReference type="RefSeq" id="WP_237464239.1">
    <property type="nucleotide sequence ID" value="NZ_CAKLDI010000001.1"/>
</dbReference>
<accession>A0ABM8ZPZ5</accession>
<evidence type="ECO:0000313" key="3">
    <source>
        <dbReference type="Proteomes" id="UP000838672"/>
    </source>
</evidence>
<comment type="caution">
    <text evidence="2">The sequence shown here is derived from an EMBL/GenBank/DDBJ whole genome shotgun (WGS) entry which is preliminary data.</text>
</comment>
<gene>
    <name evidence="2" type="ORF">VST7929_00205</name>
</gene>
<evidence type="ECO:0000256" key="1">
    <source>
        <dbReference type="SAM" id="SignalP"/>
    </source>
</evidence>
<sequence length="225" mass="26134">MNRILPLLFSLFFLTSCAGWQGAATSQVSQRTMSYAKSQSDGLHLYWLRTQMRKPQQLFERVLLSQGGQYQSEYRWQDGVLREVQREGVIGSGEQAQTMRLHIRFGSEGQPLYQRYQRGDSVMPLSEAELLQVRDYAEMLVAWLQEQPSGDRLIQGYITPQSFAPCGADRSWPWQSEFLPQQALSETPQFVLALGHKRIQDYQINQWLYQAAHGDCFYEPTWQKQ</sequence>
<name>A0ABM8ZPZ5_9VIBR</name>
<evidence type="ECO:0008006" key="4">
    <source>
        <dbReference type="Google" id="ProtNLM"/>
    </source>
</evidence>
<keyword evidence="3" id="KW-1185">Reference proteome</keyword>
<keyword evidence="1" id="KW-0732">Signal</keyword>
<proteinExistence type="predicted"/>
<reference evidence="2" key="1">
    <citation type="submission" date="2021-11" db="EMBL/GenBank/DDBJ databases">
        <authorList>
            <person name="Rodrigo-Torres L."/>
            <person name="Arahal R. D."/>
            <person name="Lucena T."/>
        </authorList>
    </citation>
    <scope>NUCLEOTIDE SEQUENCE</scope>
    <source>
        <strain evidence="2">CECT 7929</strain>
    </source>
</reference>
<protein>
    <recommendedName>
        <fullName evidence="4">DUF1481 domain-containing protein</fullName>
    </recommendedName>
</protein>
<evidence type="ECO:0000313" key="2">
    <source>
        <dbReference type="EMBL" id="CAH0532376.1"/>
    </source>
</evidence>
<dbReference type="Pfam" id="PF07356">
    <property type="entry name" value="DUF1481"/>
    <property type="match status" value="1"/>
</dbReference>
<feature type="chain" id="PRO_5045156195" description="DUF1481 domain-containing protein" evidence="1">
    <location>
        <begin position="19"/>
        <end position="225"/>
    </location>
</feature>
<organism evidence="2 3">
    <name type="scientific">Vibrio stylophorae</name>
    <dbReference type="NCBI Taxonomy" id="659351"/>
    <lineage>
        <taxon>Bacteria</taxon>
        <taxon>Pseudomonadati</taxon>
        <taxon>Pseudomonadota</taxon>
        <taxon>Gammaproteobacteria</taxon>
        <taxon>Vibrionales</taxon>
        <taxon>Vibrionaceae</taxon>
        <taxon>Vibrio</taxon>
    </lineage>
</organism>
<dbReference type="InterPro" id="IPR010858">
    <property type="entry name" value="DUF1481"/>
</dbReference>
<dbReference type="EMBL" id="CAKLDI010000001">
    <property type="protein sequence ID" value="CAH0532376.1"/>
    <property type="molecule type" value="Genomic_DNA"/>
</dbReference>
<dbReference type="PROSITE" id="PS51257">
    <property type="entry name" value="PROKAR_LIPOPROTEIN"/>
    <property type="match status" value="1"/>
</dbReference>